<dbReference type="Proteomes" id="UP000178248">
    <property type="component" value="Unassembled WGS sequence"/>
</dbReference>
<protein>
    <recommendedName>
        <fullName evidence="10">ABC transporter</fullName>
    </recommendedName>
</protein>
<evidence type="ECO:0000256" key="2">
    <source>
        <dbReference type="ARBA" id="ARBA00008034"/>
    </source>
</evidence>
<organism evidence="8 9">
    <name type="scientific">Candidatus Komeilibacteria bacterium RIFCSPLOWO2_01_FULL_52_15</name>
    <dbReference type="NCBI Taxonomy" id="1798551"/>
    <lineage>
        <taxon>Bacteria</taxon>
        <taxon>Candidatus Komeiliibacteriota</taxon>
    </lineage>
</organism>
<evidence type="ECO:0000256" key="4">
    <source>
        <dbReference type="ARBA" id="ARBA00022989"/>
    </source>
</evidence>
<dbReference type="GO" id="GO:0010043">
    <property type="term" value="P:response to zinc ion"/>
    <property type="evidence" value="ECO:0007669"/>
    <property type="project" value="TreeGrafter"/>
</dbReference>
<dbReference type="SUPFAM" id="SSF81345">
    <property type="entry name" value="ABC transporter involved in vitamin B12 uptake, BtuC"/>
    <property type="match status" value="1"/>
</dbReference>
<feature type="transmembrane region" description="Helical" evidence="7">
    <location>
        <begin position="49"/>
        <end position="71"/>
    </location>
</feature>
<sequence length="260" mass="27217">MNIDVLSFTLAILTAIASGLVGSFALMRRMALAGDALSHVALPGIGIALLYSYNPIAGAAVSLIIGAVIVWQIERASHLNTEAIIGVLFAFSLAIGAVAIGDDQELVDTLFGGVTRITGLEFAIGILVAAVIIRFIIRSRRALVISLVSKELAKTASVSTEKLQFLFLVTFALTVLLGLKFLGVLLMGSLIIIPAAAARNVARNLNGMLVIASTCALLSVVLGMFIASTTQAQLGPTIIIIASVFFVISIFLRPLSSQIP</sequence>
<dbReference type="PANTHER" id="PTHR30477:SF13">
    <property type="entry name" value="IRON TRANSPORT SYSTEM MEMBRANE PROTEIN HI_0360-RELATED"/>
    <property type="match status" value="1"/>
</dbReference>
<evidence type="ECO:0000313" key="9">
    <source>
        <dbReference type="Proteomes" id="UP000178248"/>
    </source>
</evidence>
<dbReference type="PANTHER" id="PTHR30477">
    <property type="entry name" value="ABC-TRANSPORTER METAL-BINDING PROTEIN"/>
    <property type="match status" value="1"/>
</dbReference>
<evidence type="ECO:0008006" key="10">
    <source>
        <dbReference type="Google" id="ProtNLM"/>
    </source>
</evidence>
<comment type="subcellular location">
    <subcellularLocation>
        <location evidence="6">Cell membrane</location>
        <topology evidence="6">Multi-pass membrane protein</topology>
    </subcellularLocation>
    <subcellularLocation>
        <location evidence="1">Membrane</location>
        <topology evidence="1">Multi-pass membrane protein</topology>
    </subcellularLocation>
</comment>
<evidence type="ECO:0000313" key="8">
    <source>
        <dbReference type="EMBL" id="OGY91793.1"/>
    </source>
</evidence>
<evidence type="ECO:0000256" key="1">
    <source>
        <dbReference type="ARBA" id="ARBA00004141"/>
    </source>
</evidence>
<dbReference type="GO" id="GO:0055085">
    <property type="term" value="P:transmembrane transport"/>
    <property type="evidence" value="ECO:0007669"/>
    <property type="project" value="InterPro"/>
</dbReference>
<keyword evidence="6" id="KW-0813">Transport</keyword>
<reference evidence="8 9" key="1">
    <citation type="journal article" date="2016" name="Nat. Commun.">
        <title>Thousands of microbial genomes shed light on interconnected biogeochemical processes in an aquifer system.</title>
        <authorList>
            <person name="Anantharaman K."/>
            <person name="Brown C.T."/>
            <person name="Hug L.A."/>
            <person name="Sharon I."/>
            <person name="Castelle C.J."/>
            <person name="Probst A.J."/>
            <person name="Thomas B.C."/>
            <person name="Singh A."/>
            <person name="Wilkins M.J."/>
            <person name="Karaoz U."/>
            <person name="Brodie E.L."/>
            <person name="Williams K.H."/>
            <person name="Hubbard S.S."/>
            <person name="Banfield J.F."/>
        </authorList>
    </citation>
    <scope>NUCLEOTIDE SEQUENCE [LARGE SCALE GENOMIC DNA]</scope>
</reference>
<name>A0A1G2BRP3_9BACT</name>
<feature type="transmembrane region" description="Helical" evidence="7">
    <location>
        <begin position="83"/>
        <end position="101"/>
    </location>
</feature>
<evidence type="ECO:0000256" key="3">
    <source>
        <dbReference type="ARBA" id="ARBA00022692"/>
    </source>
</evidence>
<feature type="transmembrane region" description="Helical" evidence="7">
    <location>
        <begin position="113"/>
        <end position="137"/>
    </location>
</feature>
<feature type="transmembrane region" description="Helical" evidence="7">
    <location>
        <begin position="205"/>
        <end position="227"/>
    </location>
</feature>
<evidence type="ECO:0000256" key="7">
    <source>
        <dbReference type="SAM" id="Phobius"/>
    </source>
</evidence>
<dbReference type="EMBL" id="MHKM01000011">
    <property type="protein sequence ID" value="OGY91793.1"/>
    <property type="molecule type" value="Genomic_DNA"/>
</dbReference>
<dbReference type="InterPro" id="IPR037294">
    <property type="entry name" value="ABC_BtuC-like"/>
</dbReference>
<dbReference type="GO" id="GO:0043190">
    <property type="term" value="C:ATP-binding cassette (ABC) transporter complex"/>
    <property type="evidence" value="ECO:0007669"/>
    <property type="project" value="InterPro"/>
</dbReference>
<gene>
    <name evidence="8" type="ORF">A3B30_00405</name>
</gene>
<comment type="similarity">
    <text evidence="2 6">Belongs to the ABC-3 integral membrane protein family.</text>
</comment>
<keyword evidence="5 7" id="KW-0472">Membrane</keyword>
<proteinExistence type="inferred from homology"/>
<keyword evidence="3 6" id="KW-0812">Transmembrane</keyword>
<evidence type="ECO:0000256" key="6">
    <source>
        <dbReference type="RuleBase" id="RU003943"/>
    </source>
</evidence>
<dbReference type="Gene3D" id="1.10.3470.10">
    <property type="entry name" value="ABC transporter involved in vitamin B12 uptake, BtuC"/>
    <property type="match status" value="1"/>
</dbReference>
<feature type="transmembrane region" description="Helical" evidence="7">
    <location>
        <begin position="234"/>
        <end position="252"/>
    </location>
</feature>
<dbReference type="Pfam" id="PF00950">
    <property type="entry name" value="ABC-3"/>
    <property type="match status" value="1"/>
</dbReference>
<feature type="transmembrane region" description="Helical" evidence="7">
    <location>
        <begin position="165"/>
        <end position="193"/>
    </location>
</feature>
<dbReference type="STRING" id="1798551.A3B30_00405"/>
<accession>A0A1G2BRP3</accession>
<dbReference type="InterPro" id="IPR001626">
    <property type="entry name" value="ABC_TroCD"/>
</dbReference>
<keyword evidence="4 7" id="KW-1133">Transmembrane helix</keyword>
<comment type="caution">
    <text evidence="8">The sequence shown here is derived from an EMBL/GenBank/DDBJ whole genome shotgun (WGS) entry which is preliminary data.</text>
</comment>
<evidence type="ECO:0000256" key="5">
    <source>
        <dbReference type="ARBA" id="ARBA00023136"/>
    </source>
</evidence>
<dbReference type="AlphaFoldDB" id="A0A1G2BRP3"/>